<feature type="region of interest" description="Disordered" evidence="1">
    <location>
        <begin position="162"/>
        <end position="233"/>
    </location>
</feature>
<feature type="compositionally biased region" description="Polar residues" evidence="1">
    <location>
        <begin position="162"/>
        <end position="176"/>
    </location>
</feature>
<feature type="region of interest" description="Disordered" evidence="1">
    <location>
        <begin position="360"/>
        <end position="432"/>
    </location>
</feature>
<dbReference type="PATRIC" id="fig|913848.6.peg.1364"/>
<feature type="compositionally biased region" description="Polar residues" evidence="1">
    <location>
        <begin position="313"/>
        <end position="324"/>
    </location>
</feature>
<reference evidence="4 5" key="1">
    <citation type="journal article" date="2015" name="Genome Announc.">
        <title>Expanding the biotechnology potential of lactobacilli through comparative genomics of 213 strains and associated genera.</title>
        <authorList>
            <person name="Sun Z."/>
            <person name="Harris H.M."/>
            <person name="McCann A."/>
            <person name="Guo C."/>
            <person name="Argimon S."/>
            <person name="Zhang W."/>
            <person name="Yang X."/>
            <person name="Jeffery I.B."/>
            <person name="Cooney J.C."/>
            <person name="Kagawa T.F."/>
            <person name="Liu W."/>
            <person name="Song Y."/>
            <person name="Salvetti E."/>
            <person name="Wrobel A."/>
            <person name="Rasinkangas P."/>
            <person name="Parkhill J."/>
            <person name="Rea M.C."/>
            <person name="O'Sullivan O."/>
            <person name="Ritari J."/>
            <person name="Douillard F.P."/>
            <person name="Paul Ross R."/>
            <person name="Yang R."/>
            <person name="Briner A.E."/>
            <person name="Felis G.E."/>
            <person name="de Vos W.M."/>
            <person name="Barrangou R."/>
            <person name="Klaenhammer T.R."/>
            <person name="Caufield P.W."/>
            <person name="Cui Y."/>
            <person name="Zhang H."/>
            <person name="O'Toole P.W."/>
        </authorList>
    </citation>
    <scope>NUCLEOTIDE SEQUENCE [LARGE SCALE GENOMIC DNA]</scope>
    <source>
        <strain evidence="4 5">DSM 20001</strain>
    </source>
</reference>
<dbReference type="Gene3D" id="3.10.350.10">
    <property type="entry name" value="LysM domain"/>
    <property type="match status" value="1"/>
</dbReference>
<dbReference type="EMBL" id="AZCN01000034">
    <property type="protein sequence ID" value="KRK16293.1"/>
    <property type="molecule type" value="Genomic_DNA"/>
</dbReference>
<dbReference type="Pfam" id="PF01476">
    <property type="entry name" value="LysM"/>
    <property type="match status" value="1"/>
</dbReference>
<accession>A0A0R1F374</accession>
<dbReference type="InterPro" id="IPR036779">
    <property type="entry name" value="LysM_dom_sf"/>
</dbReference>
<dbReference type="InterPro" id="IPR018392">
    <property type="entry name" value="LysM"/>
</dbReference>
<dbReference type="CDD" id="cd00118">
    <property type="entry name" value="LysM"/>
    <property type="match status" value="1"/>
</dbReference>
<organism evidence="4 5">
    <name type="scientific">Loigolactobacillus coryniformis subsp. coryniformis KCTC 3167 = DSM 20001</name>
    <dbReference type="NCBI Taxonomy" id="913848"/>
    <lineage>
        <taxon>Bacteria</taxon>
        <taxon>Bacillati</taxon>
        <taxon>Bacillota</taxon>
        <taxon>Bacilli</taxon>
        <taxon>Lactobacillales</taxon>
        <taxon>Lactobacillaceae</taxon>
        <taxon>Loigolactobacillus</taxon>
    </lineage>
</organism>
<evidence type="ECO:0000256" key="1">
    <source>
        <dbReference type="SAM" id="MobiDB-lite"/>
    </source>
</evidence>
<dbReference type="AlphaFoldDB" id="A0A0R1F374"/>
<keyword evidence="2" id="KW-0732">Signal</keyword>
<feature type="signal peptide" evidence="2">
    <location>
        <begin position="1"/>
        <end position="31"/>
    </location>
</feature>
<sequence length="432" mass="46425">MIMNRKRILSAALASALLFAPFLGQTSSVLANSFYANQTNAERADITNWVANDTEQISSNISSQHIDINNLDQSKYIIQWGDTLSGISAATGISVRKLAYDNNIKNVDLIYAGDTLILNRDGYVPADWYYQGDGTWVANTKVTINNFIDNSDNTVNINVSPVTVNDSSTDKSTNVYASPADSNANSGSTTAAADEDTASTKAAAASPKHEAADSDTDTTNASSDDTSSTTSAILDDDEFADAISDKLADKLGLEDESALSVDFTEQDEDTATDSESSDTEDEDAESVDDESSDEANEDSDSETETLYDEDQPIVTSNTKQTTKNANKLAKKIYRQLKEDNKLSDITDVDDIEVIVIATDDGFDFNVALPTDDDSSDSAANTDESSDDSDSETEDNDDDTEFEEDSSDESDTEASNTAVTTSSNEDTSTDVDE</sequence>
<evidence type="ECO:0000313" key="4">
    <source>
        <dbReference type="EMBL" id="KRK16293.1"/>
    </source>
</evidence>
<feature type="chain" id="PRO_5006403766" description="LysM domain-containing protein" evidence="2">
    <location>
        <begin position="32"/>
        <end position="432"/>
    </location>
</feature>
<gene>
    <name evidence="4" type="ORF">FD22_GL001327</name>
</gene>
<evidence type="ECO:0000256" key="2">
    <source>
        <dbReference type="SAM" id="SignalP"/>
    </source>
</evidence>
<feature type="region of interest" description="Disordered" evidence="1">
    <location>
        <begin position="258"/>
        <end position="324"/>
    </location>
</feature>
<feature type="domain" description="LysM" evidence="3">
    <location>
        <begin position="74"/>
        <end position="118"/>
    </location>
</feature>
<proteinExistence type="predicted"/>
<dbReference type="SUPFAM" id="SSF54106">
    <property type="entry name" value="LysM domain"/>
    <property type="match status" value="1"/>
</dbReference>
<evidence type="ECO:0000313" key="5">
    <source>
        <dbReference type="Proteomes" id="UP000051181"/>
    </source>
</evidence>
<evidence type="ECO:0000259" key="3">
    <source>
        <dbReference type="PROSITE" id="PS51782"/>
    </source>
</evidence>
<comment type="caution">
    <text evidence="4">The sequence shown here is derived from an EMBL/GenBank/DDBJ whole genome shotgun (WGS) entry which is preliminary data.</text>
</comment>
<dbReference type="SMART" id="SM00257">
    <property type="entry name" value="LysM"/>
    <property type="match status" value="1"/>
</dbReference>
<feature type="compositionally biased region" description="Acidic residues" evidence="1">
    <location>
        <begin position="383"/>
        <end position="411"/>
    </location>
</feature>
<name>A0A0R1F374_9LACO</name>
<dbReference type="Proteomes" id="UP000051181">
    <property type="component" value="Unassembled WGS sequence"/>
</dbReference>
<feature type="compositionally biased region" description="Low complexity" evidence="1">
    <location>
        <begin position="217"/>
        <end position="233"/>
    </location>
</feature>
<feature type="compositionally biased region" description="Acidic residues" evidence="1">
    <location>
        <begin position="264"/>
        <end position="311"/>
    </location>
</feature>
<dbReference type="PROSITE" id="PS51782">
    <property type="entry name" value="LYSM"/>
    <property type="match status" value="1"/>
</dbReference>
<dbReference type="eggNOG" id="COG1388">
    <property type="taxonomic scope" value="Bacteria"/>
</dbReference>
<feature type="compositionally biased region" description="Low complexity" evidence="1">
    <location>
        <begin position="180"/>
        <end position="192"/>
    </location>
</feature>
<protein>
    <recommendedName>
        <fullName evidence="3">LysM domain-containing protein</fullName>
    </recommendedName>
</protein>